<comment type="caution">
    <text evidence="12">Lacks conserved residue(s) required for the propagation of feature annotation.</text>
</comment>
<dbReference type="InterPro" id="IPR059000">
    <property type="entry name" value="ATPase_P-type_domA"/>
</dbReference>
<keyword evidence="16" id="KW-1185">Reference proteome</keyword>
<proteinExistence type="inferred from homology"/>
<dbReference type="InterPro" id="IPR004014">
    <property type="entry name" value="ATPase_P-typ_cation-transptr_N"/>
</dbReference>
<dbReference type="SFLD" id="SFLDG00002">
    <property type="entry name" value="C1.7:_P-type_atpase_like"/>
    <property type="match status" value="1"/>
</dbReference>
<dbReference type="InterPro" id="IPR023298">
    <property type="entry name" value="ATPase_P-typ_TM_dom_sf"/>
</dbReference>
<dbReference type="SUPFAM" id="SSF81665">
    <property type="entry name" value="Calcium ATPase, transmembrane domain M"/>
    <property type="match status" value="1"/>
</dbReference>
<feature type="domain" description="Cation-transporting P-type ATPase N-terminal" evidence="14">
    <location>
        <begin position="159"/>
        <end position="233"/>
    </location>
</feature>
<dbReference type="Gene3D" id="3.40.50.1000">
    <property type="entry name" value="HAD superfamily/HAD-like"/>
    <property type="match status" value="1"/>
</dbReference>
<evidence type="ECO:0000256" key="9">
    <source>
        <dbReference type="ARBA" id="ARBA00022989"/>
    </source>
</evidence>
<evidence type="ECO:0000256" key="3">
    <source>
        <dbReference type="ARBA" id="ARBA00022568"/>
    </source>
</evidence>
<dbReference type="PROSITE" id="PS00154">
    <property type="entry name" value="ATPASE_E1_E2"/>
    <property type="match status" value="1"/>
</dbReference>
<evidence type="ECO:0000256" key="8">
    <source>
        <dbReference type="ARBA" id="ARBA00022967"/>
    </source>
</evidence>
<dbReference type="InterPro" id="IPR023299">
    <property type="entry name" value="ATPase_P-typ_cyto_dom_N"/>
</dbReference>
<protein>
    <recommendedName>
        <fullName evidence="12">Calcium-transporting ATPase</fullName>
        <ecNumber evidence="12">7.2.2.10</ecNumber>
    </recommendedName>
</protein>
<feature type="transmembrane region" description="Helical" evidence="12">
    <location>
        <begin position="434"/>
        <end position="458"/>
    </location>
</feature>
<evidence type="ECO:0000256" key="12">
    <source>
        <dbReference type="RuleBase" id="RU361146"/>
    </source>
</evidence>
<keyword evidence="11 12" id="KW-0472">Membrane</keyword>
<dbReference type="InterPro" id="IPR001757">
    <property type="entry name" value="P_typ_ATPase"/>
</dbReference>
<feature type="compositionally biased region" description="Low complexity" evidence="13">
    <location>
        <begin position="76"/>
        <end position="118"/>
    </location>
</feature>
<dbReference type="InterPro" id="IPR036412">
    <property type="entry name" value="HAD-like_sf"/>
</dbReference>
<dbReference type="InterPro" id="IPR018303">
    <property type="entry name" value="ATPase_P-typ_P_site"/>
</dbReference>
<dbReference type="Pfam" id="PF00122">
    <property type="entry name" value="E1-E2_ATPase"/>
    <property type="match status" value="1"/>
</dbReference>
<sequence length="1037" mass="111293">MASADSGGRGDGLGHWRGPAPHAAAAVPGRPAQPQQPQQPPQQLPDGSAPSSHLPQHHRPHSPFASPPRSLGPVPASAAASAARTGPALGRPAQQPLQQQPPAASPAGASSVSAALGQPAESERASLLGPAGALGISIDDDHHGGGGDGARSARSLSAIFARCTIQESFERLDVLGTAGLDTAQVLRRRAEHGANELVADEAESLLAKFVEQFQNPLILLLLGSALVSLMLGNIHDAISITLAIVIVLTVAFVQEYQSEKSLEALNKLAPPHCRVLRGGHITDALASDLVPGDIVVFERGDRVPADVRLMEAVHLEIDESSLTGENEPARKAVDTLHARGGPIPLTERKNIAFMGTLVRNGHGKGIVIATGKETEFGVVFSMMKEVETRKTPLQAKMDTLGKQLSGASFVMIGVIMVMGLIQGRNWLEMFTVSVSLAVAAIPEGLPIVVTVTLALGVLRMAARHAIIKKMPSVESLGSVNVLCVDKTGTLTMNKMQIVQLYTLAQSVPINVEHKVDPVSVRTPPIVQLLRVANICNNAHADQAGKMVGQPSEVAILELLAKLNLTDCRAAEHRVSEIPFNADRKWMSVESQSTSDRTSFFYVKGALEPVLEACNRYYVSDHESVELDAQRRQELKAQEHKLSHSGLRVLAFAFGSSPNDLIFVGLAAMCDPLRPGITDTIRRLMESGVRIVMLTGDSEGTAKAIATQLGIPAPPGSVVSGSEMDTAREIDLMQRINNISVFYRMTPAHKLAIIRAFQAAGAIVAMTGDGVNDAPALKLADIGISMGKHGTDVAKEAADMILVNDDLDTVVHAIEEGKNIFRNIQHFLCFQLSTSVSALAIIALSTFIGLETPLNAMQILWINIICDGPVAQSLGVEAASPEIMREPPRHKDEPIVTRGLVSRILTNAAIIVVGTLLVYVSELKEGLVTTRGRTMTFTCFVMFDMWNSLSCRSATRLINQVGLTTNRMYMYAVSACVLGQVLVVNLPMLQGVFQTAALSLNDWAFIVAVTSIVFWADEARKWYDQRHRKQGWQYRSFA</sequence>
<evidence type="ECO:0000256" key="13">
    <source>
        <dbReference type="SAM" id="MobiDB-lite"/>
    </source>
</evidence>
<dbReference type="PRINTS" id="PR00120">
    <property type="entry name" value="HATPASE"/>
</dbReference>
<feature type="compositionally biased region" description="Low complexity" evidence="13">
    <location>
        <begin position="16"/>
        <end position="36"/>
    </location>
</feature>
<keyword evidence="5 12" id="KW-0547">Nucleotide-binding</keyword>
<keyword evidence="6 12" id="KW-0106">Calcium</keyword>
<comment type="caution">
    <text evidence="15">The sequence shown here is derived from an EMBL/GenBank/DDBJ whole genome shotgun (WGS) entry which is preliminary data.</text>
</comment>
<dbReference type="Pfam" id="PF00689">
    <property type="entry name" value="Cation_ATPase_C"/>
    <property type="match status" value="1"/>
</dbReference>
<comment type="catalytic activity">
    <reaction evidence="12">
        <text>Ca(2+)(in) + ATP + H2O = Ca(2+)(out) + ADP + phosphate + H(+)</text>
        <dbReference type="Rhea" id="RHEA:18105"/>
        <dbReference type="ChEBI" id="CHEBI:15377"/>
        <dbReference type="ChEBI" id="CHEBI:15378"/>
        <dbReference type="ChEBI" id="CHEBI:29108"/>
        <dbReference type="ChEBI" id="CHEBI:30616"/>
        <dbReference type="ChEBI" id="CHEBI:43474"/>
        <dbReference type="ChEBI" id="CHEBI:456216"/>
        <dbReference type="EC" id="7.2.2.10"/>
    </reaction>
</comment>
<feature type="transmembrane region" description="Helical" evidence="12">
    <location>
        <begin position="994"/>
        <end position="1015"/>
    </location>
</feature>
<evidence type="ECO:0000256" key="11">
    <source>
        <dbReference type="ARBA" id="ARBA00023136"/>
    </source>
</evidence>
<dbReference type="EC" id="7.2.2.10" evidence="12"/>
<dbReference type="SFLD" id="SFLDS00003">
    <property type="entry name" value="Haloacid_Dehalogenase"/>
    <property type="match status" value="1"/>
</dbReference>
<evidence type="ECO:0000256" key="1">
    <source>
        <dbReference type="ARBA" id="ARBA00004127"/>
    </source>
</evidence>
<dbReference type="SFLD" id="SFLDF00027">
    <property type="entry name" value="p-type_atpase"/>
    <property type="match status" value="1"/>
</dbReference>
<dbReference type="InterPro" id="IPR006068">
    <property type="entry name" value="ATPase_P-typ_cation-transptr_C"/>
</dbReference>
<dbReference type="PANTHER" id="PTHR42861">
    <property type="entry name" value="CALCIUM-TRANSPORTING ATPASE"/>
    <property type="match status" value="1"/>
</dbReference>
<dbReference type="NCBIfam" id="TIGR01494">
    <property type="entry name" value="ATPase_P-type"/>
    <property type="match status" value="2"/>
</dbReference>
<dbReference type="Gene3D" id="1.20.1110.10">
    <property type="entry name" value="Calcium-transporting ATPase, transmembrane domain"/>
    <property type="match status" value="1"/>
</dbReference>
<evidence type="ECO:0000313" key="16">
    <source>
        <dbReference type="Proteomes" id="UP001527925"/>
    </source>
</evidence>
<evidence type="ECO:0000259" key="14">
    <source>
        <dbReference type="SMART" id="SM00831"/>
    </source>
</evidence>
<keyword evidence="3 12" id="KW-0109">Calcium transport</keyword>
<dbReference type="SUPFAM" id="SSF56784">
    <property type="entry name" value="HAD-like"/>
    <property type="match status" value="1"/>
</dbReference>
<dbReference type="Gene3D" id="2.70.150.10">
    <property type="entry name" value="Calcium-transporting ATPase, cytoplasmic transduction domain A"/>
    <property type="match status" value="1"/>
</dbReference>
<dbReference type="InterPro" id="IPR008250">
    <property type="entry name" value="ATPase_P-typ_transduc_dom_A_sf"/>
</dbReference>
<keyword evidence="2 12" id="KW-0813">Transport</keyword>
<dbReference type="SUPFAM" id="SSF81660">
    <property type="entry name" value="Metal cation-transporting ATPase, ATP-binding domain N"/>
    <property type="match status" value="1"/>
</dbReference>
<gene>
    <name evidence="15" type="primary">PMR1</name>
    <name evidence="15" type="ORF">HK105_204011</name>
</gene>
<evidence type="ECO:0000256" key="10">
    <source>
        <dbReference type="ARBA" id="ARBA00023065"/>
    </source>
</evidence>
<dbReference type="NCBIfam" id="TIGR01522">
    <property type="entry name" value="ATPase-IIA2_Ca"/>
    <property type="match status" value="1"/>
</dbReference>
<dbReference type="Gene3D" id="3.40.1110.10">
    <property type="entry name" value="Calcium-transporting ATPase, cytoplasmic domain N"/>
    <property type="match status" value="1"/>
</dbReference>
<feature type="transmembrane region" description="Helical" evidence="12">
    <location>
        <begin position="404"/>
        <end position="422"/>
    </location>
</feature>
<comment type="similarity">
    <text evidence="12">Belongs to the cation transport ATPase (P-type) (TC 3.A.3) family.</text>
</comment>
<evidence type="ECO:0000313" key="15">
    <source>
        <dbReference type="EMBL" id="KAL2916578.1"/>
    </source>
</evidence>
<feature type="transmembrane region" description="Helical" evidence="12">
    <location>
        <begin position="826"/>
        <end position="847"/>
    </location>
</feature>
<keyword evidence="9 12" id="KW-1133">Transmembrane helix</keyword>
<feature type="transmembrane region" description="Helical" evidence="12">
    <location>
        <begin position="237"/>
        <end position="253"/>
    </location>
</feature>
<dbReference type="Proteomes" id="UP001527925">
    <property type="component" value="Unassembled WGS sequence"/>
</dbReference>
<evidence type="ECO:0000256" key="4">
    <source>
        <dbReference type="ARBA" id="ARBA00022692"/>
    </source>
</evidence>
<evidence type="ECO:0000256" key="2">
    <source>
        <dbReference type="ARBA" id="ARBA00022448"/>
    </source>
</evidence>
<dbReference type="Pfam" id="PF13246">
    <property type="entry name" value="Cation_ATPase"/>
    <property type="match status" value="1"/>
</dbReference>
<comment type="subcellular location">
    <subcellularLocation>
        <location evidence="1">Endomembrane system</location>
        <topology evidence="1">Multi-pass membrane protein</topology>
    </subcellularLocation>
    <subcellularLocation>
        <location evidence="12">Membrane</location>
        <topology evidence="12">Multi-pass membrane protein</topology>
    </subcellularLocation>
</comment>
<dbReference type="InterPro" id="IPR006413">
    <property type="entry name" value="P-type_ATPase_IIA_PMR1"/>
</dbReference>
<keyword evidence="4 12" id="KW-0812">Transmembrane</keyword>
<feature type="region of interest" description="Disordered" evidence="13">
    <location>
        <begin position="1"/>
        <end position="123"/>
    </location>
</feature>
<organism evidence="15 16">
    <name type="scientific">Polyrhizophydium stewartii</name>
    <dbReference type="NCBI Taxonomy" id="2732419"/>
    <lineage>
        <taxon>Eukaryota</taxon>
        <taxon>Fungi</taxon>
        <taxon>Fungi incertae sedis</taxon>
        <taxon>Chytridiomycota</taxon>
        <taxon>Chytridiomycota incertae sedis</taxon>
        <taxon>Chytridiomycetes</taxon>
        <taxon>Rhizophydiales</taxon>
        <taxon>Rhizophydiales incertae sedis</taxon>
        <taxon>Polyrhizophydium</taxon>
    </lineage>
</organism>
<keyword evidence="10 12" id="KW-0406">Ion transport</keyword>
<accession>A0ABR4NAN8</accession>
<dbReference type="EMBL" id="JADGIZ020000016">
    <property type="protein sequence ID" value="KAL2916578.1"/>
    <property type="molecule type" value="Genomic_DNA"/>
</dbReference>
<comment type="function">
    <text evidence="12">Catalyzes the hydrolysis of ATP coupled with the transport of calcium.</text>
</comment>
<evidence type="ECO:0000256" key="6">
    <source>
        <dbReference type="ARBA" id="ARBA00022837"/>
    </source>
</evidence>
<reference evidence="15 16" key="1">
    <citation type="submission" date="2023-09" db="EMBL/GenBank/DDBJ databases">
        <title>Pangenome analysis of Batrachochytrium dendrobatidis and related Chytrids.</title>
        <authorList>
            <person name="Yacoub M.N."/>
            <person name="Stajich J.E."/>
            <person name="James T.Y."/>
        </authorList>
    </citation>
    <scope>NUCLEOTIDE SEQUENCE [LARGE SCALE GENOMIC DNA]</scope>
    <source>
        <strain evidence="15 16">JEL0888</strain>
    </source>
</reference>
<keyword evidence="7 12" id="KW-0067">ATP-binding</keyword>
<dbReference type="InterPro" id="IPR044492">
    <property type="entry name" value="P_typ_ATPase_HD_dom"/>
</dbReference>
<feature type="transmembrane region" description="Helical" evidence="12">
    <location>
        <begin position="899"/>
        <end position="919"/>
    </location>
</feature>
<dbReference type="SUPFAM" id="SSF81653">
    <property type="entry name" value="Calcium ATPase, transduction domain A"/>
    <property type="match status" value="1"/>
</dbReference>
<feature type="transmembrane region" description="Helical" evidence="12">
    <location>
        <begin position="968"/>
        <end position="988"/>
    </location>
</feature>
<dbReference type="SMART" id="SM00831">
    <property type="entry name" value="Cation_ATPase_N"/>
    <property type="match status" value="1"/>
</dbReference>
<dbReference type="Pfam" id="PF00690">
    <property type="entry name" value="Cation_ATPase_N"/>
    <property type="match status" value="1"/>
</dbReference>
<name>A0ABR4NAN8_9FUNG</name>
<evidence type="ECO:0000256" key="7">
    <source>
        <dbReference type="ARBA" id="ARBA00022840"/>
    </source>
</evidence>
<keyword evidence="8" id="KW-1278">Translocase</keyword>
<dbReference type="PRINTS" id="PR00119">
    <property type="entry name" value="CATATPASE"/>
</dbReference>
<evidence type="ECO:0000256" key="5">
    <source>
        <dbReference type="ARBA" id="ARBA00022741"/>
    </source>
</evidence>
<dbReference type="InterPro" id="IPR023214">
    <property type="entry name" value="HAD_sf"/>
</dbReference>